<dbReference type="PANTHER" id="PTHR30055">
    <property type="entry name" value="HTH-TYPE TRANSCRIPTIONAL REGULATOR RUTR"/>
    <property type="match status" value="1"/>
</dbReference>
<evidence type="ECO:0000313" key="5">
    <source>
        <dbReference type="Proteomes" id="UP000565715"/>
    </source>
</evidence>
<dbReference type="PANTHER" id="PTHR30055:SF235">
    <property type="entry name" value="TRANSCRIPTIONAL REGULATORY PROTEIN"/>
    <property type="match status" value="1"/>
</dbReference>
<dbReference type="Gene3D" id="1.10.357.10">
    <property type="entry name" value="Tetracycline Repressor, domain 2"/>
    <property type="match status" value="1"/>
</dbReference>
<dbReference type="SUPFAM" id="SSF46689">
    <property type="entry name" value="Homeodomain-like"/>
    <property type="match status" value="1"/>
</dbReference>
<proteinExistence type="predicted"/>
<comment type="caution">
    <text evidence="4">The sequence shown here is derived from an EMBL/GenBank/DDBJ whole genome shotgun (WGS) entry which is preliminary data.</text>
</comment>
<keyword evidence="5" id="KW-1185">Reference proteome</keyword>
<keyword evidence="1 2" id="KW-0238">DNA-binding</keyword>
<dbReference type="GO" id="GO:0000976">
    <property type="term" value="F:transcription cis-regulatory region binding"/>
    <property type="evidence" value="ECO:0007669"/>
    <property type="project" value="TreeGrafter"/>
</dbReference>
<dbReference type="PROSITE" id="PS50977">
    <property type="entry name" value="HTH_TETR_2"/>
    <property type="match status" value="1"/>
</dbReference>
<dbReference type="InterPro" id="IPR050109">
    <property type="entry name" value="HTH-type_TetR-like_transc_reg"/>
</dbReference>
<protein>
    <submittedName>
        <fullName evidence="4">Helix-turn-helix transcriptional regulator</fullName>
    </submittedName>
</protein>
<gene>
    <name evidence="4" type="ORF">HGA13_09545</name>
</gene>
<dbReference type="InterPro" id="IPR001647">
    <property type="entry name" value="HTH_TetR"/>
</dbReference>
<dbReference type="InterPro" id="IPR009057">
    <property type="entry name" value="Homeodomain-like_sf"/>
</dbReference>
<evidence type="ECO:0000256" key="2">
    <source>
        <dbReference type="PROSITE-ProRule" id="PRU00335"/>
    </source>
</evidence>
<dbReference type="AlphaFoldDB" id="A0A846XBJ4"/>
<name>A0A846XBJ4_9NOCA</name>
<feature type="domain" description="HTH tetR-type" evidence="3">
    <location>
        <begin position="158"/>
        <end position="218"/>
    </location>
</feature>
<reference evidence="4 5" key="1">
    <citation type="submission" date="2020-04" db="EMBL/GenBank/DDBJ databases">
        <title>MicrobeNet Type strains.</title>
        <authorList>
            <person name="Nicholson A.C."/>
        </authorList>
    </citation>
    <scope>NUCLEOTIDE SEQUENCE [LARGE SCALE GENOMIC DNA]</scope>
    <source>
        <strain evidence="4 5">DSM 45078</strain>
    </source>
</reference>
<sequence length="361" mass="39544">MSRQSGLCSPGDSDDWTTPRVVEFLGVSRQAVNKRLHGRTILGYRDGRRTRFPAWQFDRAAAEVRPEVTELLKVLGEGFEPAEVSRWTGTVIPELNATPAQLLLSETTKSDALRLAAERRRAGTLVADAGEPVGGHQEASSRGRFFERVRTELASQEPDSQLAILLAAAELFAQHGPAKVSLRSVAAAAGVPYSLIYRYFGTKDNLLAAAMELLVTYGGQSLYEETDAYSAIANTLGADSGQWSKAVTWAILDEVPPSRLFRPGLRSGGYRTQIEKLWESPEPPRVRENFDPRVLSSLIQLVIGTWETFEPYLSILLGEDAPESASQHEEVIELLQLLAWAARPGRADAPAPAQHLTAPDV</sequence>
<organism evidence="4 5">
    <name type="scientific">Nocardia speluncae</name>
    <dbReference type="NCBI Taxonomy" id="419477"/>
    <lineage>
        <taxon>Bacteria</taxon>
        <taxon>Bacillati</taxon>
        <taxon>Actinomycetota</taxon>
        <taxon>Actinomycetes</taxon>
        <taxon>Mycobacteriales</taxon>
        <taxon>Nocardiaceae</taxon>
        <taxon>Nocardia</taxon>
    </lineage>
</organism>
<dbReference type="PRINTS" id="PR00455">
    <property type="entry name" value="HTHTETR"/>
</dbReference>
<feature type="DNA-binding region" description="H-T-H motif" evidence="2">
    <location>
        <begin position="181"/>
        <end position="200"/>
    </location>
</feature>
<dbReference type="GO" id="GO:0003700">
    <property type="term" value="F:DNA-binding transcription factor activity"/>
    <property type="evidence" value="ECO:0007669"/>
    <property type="project" value="TreeGrafter"/>
</dbReference>
<accession>A0A846XBJ4</accession>
<evidence type="ECO:0000313" key="4">
    <source>
        <dbReference type="EMBL" id="NKY33312.1"/>
    </source>
</evidence>
<dbReference type="Pfam" id="PF00440">
    <property type="entry name" value="TetR_N"/>
    <property type="match status" value="1"/>
</dbReference>
<dbReference type="EMBL" id="JAAXOO010000002">
    <property type="protein sequence ID" value="NKY33312.1"/>
    <property type="molecule type" value="Genomic_DNA"/>
</dbReference>
<dbReference type="Proteomes" id="UP000565715">
    <property type="component" value="Unassembled WGS sequence"/>
</dbReference>
<dbReference type="RefSeq" id="WP_068040098.1">
    <property type="nucleotide sequence ID" value="NZ_JAAXOO010000002.1"/>
</dbReference>
<evidence type="ECO:0000256" key="1">
    <source>
        <dbReference type="ARBA" id="ARBA00023125"/>
    </source>
</evidence>
<evidence type="ECO:0000259" key="3">
    <source>
        <dbReference type="PROSITE" id="PS50977"/>
    </source>
</evidence>